<reference evidence="1 2" key="1">
    <citation type="submission" date="2020-02" db="EMBL/GenBank/DDBJ databases">
        <title>Acidophilic actinobacteria isolated from forest soil.</title>
        <authorList>
            <person name="Golinska P."/>
        </authorList>
    </citation>
    <scope>NUCLEOTIDE SEQUENCE [LARGE SCALE GENOMIC DNA]</scope>
    <source>
        <strain evidence="1 2">NL8</strain>
    </source>
</reference>
<evidence type="ECO:0000313" key="2">
    <source>
        <dbReference type="Proteomes" id="UP000730482"/>
    </source>
</evidence>
<dbReference type="RefSeq" id="WP_212011903.1">
    <property type="nucleotide sequence ID" value="NZ_JAAFYZ010000087.1"/>
</dbReference>
<dbReference type="Proteomes" id="UP000730482">
    <property type="component" value="Unassembled WGS sequence"/>
</dbReference>
<evidence type="ECO:0000313" key="1">
    <source>
        <dbReference type="EMBL" id="MBS2549970.1"/>
    </source>
</evidence>
<keyword evidence="2" id="KW-1185">Reference proteome</keyword>
<comment type="caution">
    <text evidence="1">The sequence shown here is derived from an EMBL/GenBank/DDBJ whole genome shotgun (WGS) entry which is preliminary data.</text>
</comment>
<accession>A0ABS5KVD3</accession>
<sequence>MTSEGAAPAAADPLTAADELLAADDIAGLIRHLRADGDAVPLPDFVRLLREAARGMGFDAMAEAASRVLDAVDDREARAAALYDFGFECIEHGIAFLAIRVLREAAELEPGVIQIRTELAAACERAWQHLDAMAALRGFQGELPWLARYQLAFNALLAGEVAVAQEEFAALPEPDGQDRDDLLPLREKVRAMLVRAAAVAVTDGALASKDLRGWQFALTGGVLLTVSPYGYDAGMTGRWAMVGDSYGACVETLRRLGVVLANRGLSPRTVSLLPDRDSQIMGLAAAKYFDLPAVPFAPERTDTLIVAYDLNETEPDVLAALRNRVPGQILFERATDWTDPPLAAADAIGFLRQMVREPWGSALRVVDGEVTETDADARPAEEIAAELVAAEPYADEGDGETPPDPDSVLEAFVTAVADNWLAGRREYIGSPGPVPSSRFL</sequence>
<organism evidence="1 2">
    <name type="scientific">Catenulispora pinistramenti</name>
    <dbReference type="NCBI Taxonomy" id="2705254"/>
    <lineage>
        <taxon>Bacteria</taxon>
        <taxon>Bacillati</taxon>
        <taxon>Actinomycetota</taxon>
        <taxon>Actinomycetes</taxon>
        <taxon>Catenulisporales</taxon>
        <taxon>Catenulisporaceae</taxon>
        <taxon>Catenulispora</taxon>
    </lineage>
</organism>
<protein>
    <submittedName>
        <fullName evidence="1">Uncharacterized protein</fullName>
    </submittedName>
</protein>
<dbReference type="EMBL" id="JAAFYZ010000087">
    <property type="protein sequence ID" value="MBS2549970.1"/>
    <property type="molecule type" value="Genomic_DNA"/>
</dbReference>
<name>A0ABS5KVD3_9ACTN</name>
<gene>
    <name evidence="1" type="ORF">KGQ19_24200</name>
</gene>
<proteinExistence type="predicted"/>